<keyword evidence="4" id="KW-1185">Reference proteome</keyword>
<organism evidence="3 4">
    <name type="scientific">Flavobacterium rhamnosiphilum</name>
    <dbReference type="NCBI Taxonomy" id="2541724"/>
    <lineage>
        <taxon>Bacteria</taxon>
        <taxon>Pseudomonadati</taxon>
        <taxon>Bacteroidota</taxon>
        <taxon>Flavobacteriia</taxon>
        <taxon>Flavobacteriales</taxon>
        <taxon>Flavobacteriaceae</taxon>
        <taxon>Flavobacterium</taxon>
    </lineage>
</organism>
<proteinExistence type="predicted"/>
<dbReference type="RefSeq" id="WP_131916934.1">
    <property type="nucleotide sequence ID" value="NZ_SMLG01000011.1"/>
</dbReference>
<dbReference type="InterPro" id="IPR044023">
    <property type="entry name" value="Ig_7"/>
</dbReference>
<evidence type="ECO:0000313" key="3">
    <source>
        <dbReference type="EMBL" id="TDE42424.1"/>
    </source>
</evidence>
<dbReference type="AlphaFoldDB" id="A0A4R5F4A1"/>
<dbReference type="Proteomes" id="UP000294814">
    <property type="component" value="Unassembled WGS sequence"/>
</dbReference>
<accession>A0A4R5F4A1</accession>
<protein>
    <submittedName>
        <fullName evidence="3">Gliding motility-associated C-terminal domain-containing protein</fullName>
    </submittedName>
</protein>
<gene>
    <name evidence="3" type="ORF">E0I26_13185</name>
</gene>
<evidence type="ECO:0000256" key="1">
    <source>
        <dbReference type="SAM" id="SignalP"/>
    </source>
</evidence>
<feature type="chain" id="PRO_5020698462" evidence="1">
    <location>
        <begin position="30"/>
        <end position="879"/>
    </location>
</feature>
<dbReference type="NCBIfam" id="TIGR04131">
    <property type="entry name" value="Bac_Flav_CTERM"/>
    <property type="match status" value="1"/>
</dbReference>
<dbReference type="OrthoDB" id="1236981at2"/>
<dbReference type="Pfam" id="PF13585">
    <property type="entry name" value="CHU_C"/>
    <property type="match status" value="1"/>
</dbReference>
<evidence type="ECO:0000313" key="4">
    <source>
        <dbReference type="Proteomes" id="UP000294814"/>
    </source>
</evidence>
<sequence length="879" mass="93720">MNLKILTSSKLSFLHFAILLIFFFSTANANAQCAGNDNSITVCGDDLPDSSNQSINLFSLLGVYTTGGTWTDNLLSGGLNPSTGILNAQNIKNSGVYTYTYTVDNVGCKDSATITVTIGGYAGIPAPTSSACSDDSAFNLFQVFDGTNVSPHSNGIWTDDTGALMASMFDAGSVALGTHHFTYTMPAIIRMGIEICPTRSSTVTVTVYRAAEPGTPVPLQRCSSDLPLYTNLDLNSRLIGADPGGIWTEDRTSELSGPLDSTINLQNIYNTMGPGLHSFTYTVTPTKAVCNIKKSIVNIFIEKQLDFTGATFDVRDYFCGNIRTDTVTADLFQGIQNIPDGAYDVTYTISGVASSITVTEVFINGKMQLPIPSSNFLQDGSYTIAITNIARKGDLGICTPIIGTLSDVLKIVPIPKINTATLTINPVCKGSSATVGISGNTNLTDGNYSILYNLSDKNTAVGQQAFFTVSGGTATFLVPSSLIPIDGNTTISITSITNLTTGCTNTATPTQVFVVKPLTDLANLKIDIKDVCQNQPVTVSLTGLGALTNITLNYNLTGVNSAMNQTVIVPVSSGNASFIIPVGSLVNTGSTSLVITDIIDNTGGCRSSIPNNPESFAMNGIPSIPITNNPNFCKNDKKTIADLTPSGTQYQWFDSATSTTVLSANTLLVSRTYYVKEVNVTTGCESGRAPSIVVIDEVQAPTLNQDGQNFCGLDNPTLQNLTANATTNGTLTWFDAPTNGNQIVSTDLLKDGFTYYGFDYSSSTNCYSDALAVTVSLSNCDVTPGFFIPDGFSPNGDAVNDTFKIPDIEFIYPNYSLEVFNRYGNLMFSGNKNKPEWDGRNSDSKIGIDGFAPNGVYFYVINYNKGNKSPKQGRLYLNR</sequence>
<name>A0A4R5F4A1_9FLAO</name>
<evidence type="ECO:0000259" key="2">
    <source>
        <dbReference type="Pfam" id="PF19081"/>
    </source>
</evidence>
<dbReference type="Pfam" id="PF19081">
    <property type="entry name" value="Ig_7"/>
    <property type="match status" value="1"/>
</dbReference>
<dbReference type="EMBL" id="SMLG01000011">
    <property type="protein sequence ID" value="TDE42424.1"/>
    <property type="molecule type" value="Genomic_DNA"/>
</dbReference>
<feature type="signal peptide" evidence="1">
    <location>
        <begin position="1"/>
        <end position="29"/>
    </location>
</feature>
<keyword evidence="1" id="KW-0732">Signal</keyword>
<comment type="caution">
    <text evidence="3">The sequence shown here is derived from an EMBL/GenBank/DDBJ whole genome shotgun (WGS) entry which is preliminary data.</text>
</comment>
<feature type="domain" description="Ig-like" evidence="2">
    <location>
        <begin position="622"/>
        <end position="694"/>
    </location>
</feature>
<reference evidence="3 4" key="1">
    <citation type="submission" date="2019-03" db="EMBL/GenBank/DDBJ databases">
        <title>Novel species of Flavobacterium.</title>
        <authorList>
            <person name="Liu Q."/>
            <person name="Xin Y.-H."/>
        </authorList>
    </citation>
    <scope>NUCLEOTIDE SEQUENCE [LARGE SCALE GENOMIC DNA]</scope>
    <source>
        <strain evidence="3 4">LB3P52</strain>
    </source>
</reference>
<dbReference type="InterPro" id="IPR026341">
    <property type="entry name" value="T9SS_type_B"/>
</dbReference>